<sequence>MTDASPSKSPDLTTKEGLLKHLGAKHGHIQSVHVLTGGTANFVYRVTFTDRTPIICKHAATYLSSNTNFSFDSARMDYEARALRHIPAFQSQDLKSVSAVRIFDYDPVAKLLTMDDGGESNLKEAYTDLSLDVKQIAHALATWLANLHVRTREFSLNLDAGMETSQNNNNPIAVAIYRHSYQNLHHALAKFGFDTALANQINEKYGSLLAHDDECVVMGDFWPGNVLVKSSDVDNSTGLTQSNLTVVDWEMVRRGTSATDVAQFAAEAFLLDTYRGNRSLRANFLTAYFRARGNDPRLNREWIKRLAVHWAVHIAFWPTRVHWTDDAGTKKLVETGINVLKAVVDDDMDFVGKSELFRGVEKWEQVLTRS</sequence>
<dbReference type="GO" id="GO:0016301">
    <property type="term" value="F:kinase activity"/>
    <property type="evidence" value="ECO:0007669"/>
    <property type="project" value="UniProtKB-KW"/>
</dbReference>
<reference evidence="2" key="1">
    <citation type="journal article" date="2021" name="Nat. Commun.">
        <title>Genetic determinants of endophytism in the Arabidopsis root mycobiome.</title>
        <authorList>
            <person name="Mesny F."/>
            <person name="Miyauchi S."/>
            <person name="Thiergart T."/>
            <person name="Pickel B."/>
            <person name="Atanasova L."/>
            <person name="Karlsson M."/>
            <person name="Huettel B."/>
            <person name="Barry K.W."/>
            <person name="Haridas S."/>
            <person name="Chen C."/>
            <person name="Bauer D."/>
            <person name="Andreopoulos W."/>
            <person name="Pangilinan J."/>
            <person name="LaButti K."/>
            <person name="Riley R."/>
            <person name="Lipzen A."/>
            <person name="Clum A."/>
            <person name="Drula E."/>
            <person name="Henrissat B."/>
            <person name="Kohler A."/>
            <person name="Grigoriev I.V."/>
            <person name="Martin F.M."/>
            <person name="Hacquard S."/>
        </authorList>
    </citation>
    <scope>NUCLEOTIDE SEQUENCE</scope>
    <source>
        <strain evidence="2">MPI-SDFR-AT-0120</strain>
    </source>
</reference>
<comment type="caution">
    <text evidence="2">The sequence shown here is derived from an EMBL/GenBank/DDBJ whole genome shotgun (WGS) entry which is preliminary data.</text>
</comment>
<dbReference type="Proteomes" id="UP000813461">
    <property type="component" value="Unassembled WGS sequence"/>
</dbReference>
<keyword evidence="3" id="KW-1185">Reference proteome</keyword>
<dbReference type="Gene3D" id="3.90.1200.10">
    <property type="match status" value="1"/>
</dbReference>
<protein>
    <submittedName>
        <fullName evidence="2">Kinase-like domain-containing protein</fullName>
    </submittedName>
</protein>
<keyword evidence="2" id="KW-0808">Transferase</keyword>
<dbReference type="Pfam" id="PF01636">
    <property type="entry name" value="APH"/>
    <property type="match status" value="1"/>
</dbReference>
<name>A0A8K0R8V9_9PLEO</name>
<dbReference type="InterPro" id="IPR002575">
    <property type="entry name" value="Aminoglycoside_PTrfase"/>
</dbReference>
<evidence type="ECO:0000313" key="3">
    <source>
        <dbReference type="Proteomes" id="UP000813461"/>
    </source>
</evidence>
<dbReference type="AlphaFoldDB" id="A0A8K0R8V9"/>
<dbReference type="EMBL" id="JAGMVJ010000009">
    <property type="protein sequence ID" value="KAH7087632.1"/>
    <property type="molecule type" value="Genomic_DNA"/>
</dbReference>
<keyword evidence="2" id="KW-0418">Kinase</keyword>
<dbReference type="OrthoDB" id="25129at2759"/>
<organism evidence="2 3">
    <name type="scientific">Paraphoma chrysanthemicola</name>
    <dbReference type="NCBI Taxonomy" id="798071"/>
    <lineage>
        <taxon>Eukaryota</taxon>
        <taxon>Fungi</taxon>
        <taxon>Dikarya</taxon>
        <taxon>Ascomycota</taxon>
        <taxon>Pezizomycotina</taxon>
        <taxon>Dothideomycetes</taxon>
        <taxon>Pleosporomycetidae</taxon>
        <taxon>Pleosporales</taxon>
        <taxon>Pleosporineae</taxon>
        <taxon>Phaeosphaeriaceae</taxon>
        <taxon>Paraphoma</taxon>
    </lineage>
</organism>
<accession>A0A8K0R8V9</accession>
<dbReference type="Gene3D" id="3.30.200.20">
    <property type="entry name" value="Phosphorylase Kinase, domain 1"/>
    <property type="match status" value="1"/>
</dbReference>
<evidence type="ECO:0000259" key="1">
    <source>
        <dbReference type="Pfam" id="PF01636"/>
    </source>
</evidence>
<evidence type="ECO:0000313" key="2">
    <source>
        <dbReference type="EMBL" id="KAH7087632.1"/>
    </source>
</evidence>
<feature type="domain" description="Aminoglycoside phosphotransferase" evidence="1">
    <location>
        <begin position="34"/>
        <end position="297"/>
    </location>
</feature>
<proteinExistence type="predicted"/>
<dbReference type="InterPro" id="IPR011009">
    <property type="entry name" value="Kinase-like_dom_sf"/>
</dbReference>
<dbReference type="SUPFAM" id="SSF56112">
    <property type="entry name" value="Protein kinase-like (PK-like)"/>
    <property type="match status" value="1"/>
</dbReference>
<gene>
    <name evidence="2" type="ORF">FB567DRAFT_349715</name>
</gene>